<dbReference type="GO" id="GO:0120147">
    <property type="term" value="F:formylglycine-generating oxidase activity"/>
    <property type="evidence" value="ECO:0007669"/>
    <property type="project" value="TreeGrafter"/>
</dbReference>
<dbReference type="InterPro" id="IPR005532">
    <property type="entry name" value="SUMF_dom"/>
</dbReference>
<dbReference type="InterPro" id="IPR016187">
    <property type="entry name" value="CTDL_fold"/>
</dbReference>
<dbReference type="SUPFAM" id="SSF56436">
    <property type="entry name" value="C-type lectin-like"/>
    <property type="match status" value="1"/>
</dbReference>
<keyword evidence="4" id="KW-1185">Reference proteome</keyword>
<evidence type="ECO:0000313" key="3">
    <source>
        <dbReference type="EMBL" id="MEN7547038.1"/>
    </source>
</evidence>
<organism evidence="3 4">
    <name type="scientific">Rapidithrix thailandica</name>
    <dbReference type="NCBI Taxonomy" id="413964"/>
    <lineage>
        <taxon>Bacteria</taxon>
        <taxon>Pseudomonadati</taxon>
        <taxon>Bacteroidota</taxon>
        <taxon>Cytophagia</taxon>
        <taxon>Cytophagales</taxon>
        <taxon>Flammeovirgaceae</taxon>
        <taxon>Rapidithrix</taxon>
    </lineage>
</organism>
<dbReference type="PANTHER" id="PTHR23150:SF19">
    <property type="entry name" value="FORMYLGLYCINE-GENERATING ENZYME"/>
    <property type="match status" value="1"/>
</dbReference>
<dbReference type="Gene3D" id="3.90.1580.10">
    <property type="entry name" value="paralog of FGE (formylglycine-generating enzyme)"/>
    <property type="match status" value="1"/>
</dbReference>
<name>A0AAW9S6Q7_9BACT</name>
<proteinExistence type="predicted"/>
<dbReference type="RefSeq" id="WP_346819825.1">
    <property type="nucleotide sequence ID" value="NZ_JBDKWZ010000002.1"/>
</dbReference>
<accession>A0AAW9S6Q7</accession>
<protein>
    <submittedName>
        <fullName evidence="3">SUMF1/EgtB/PvdO family nonheme iron enzyme</fullName>
    </submittedName>
</protein>
<comment type="caution">
    <text evidence="3">The sequence shown here is derived from an EMBL/GenBank/DDBJ whole genome shotgun (WGS) entry which is preliminary data.</text>
</comment>
<evidence type="ECO:0000313" key="4">
    <source>
        <dbReference type="Proteomes" id="UP001403385"/>
    </source>
</evidence>
<sequence>MNLRRMKLAGAFIGAWALSMPFANAQEAFDESSAFETYVDSIPGTGISFKMVPIPGGEFMIGSPEAEANRKEDEGPQKKVKLEPFWMLEVEVPFEMYEIFRDKTKDLMSNGETYVSESGDPITRPSPPYEDPTFGMGKYGYPAASMTQYAALSFCKWLSNRTGKFYRLPTEAEWEYACRAGSNTAYSYGDDPEQLEEYAWYYDNADDAYQKVAQKKPNAWGLYDMHGNVAEWTLDQYDAEFYANLKKEINENPWRLPTSLHPRTVKGGSYYDDPEDLRSAKRTESSMSWKRRDPQIPKSFWWNTDSPFVGFRIIRPAKDMSKEEIAKFWSSVLDE</sequence>
<dbReference type="EMBL" id="JBDKWZ010000002">
    <property type="protein sequence ID" value="MEN7547038.1"/>
    <property type="molecule type" value="Genomic_DNA"/>
</dbReference>
<reference evidence="3 4" key="1">
    <citation type="submission" date="2024-04" db="EMBL/GenBank/DDBJ databases">
        <title>Novel genus in family Flammeovirgaceae.</title>
        <authorList>
            <person name="Nguyen T.H."/>
            <person name="Vuong T.Q."/>
            <person name="Le H."/>
            <person name="Kim S.-G."/>
        </authorList>
    </citation>
    <scope>NUCLEOTIDE SEQUENCE [LARGE SCALE GENOMIC DNA]</scope>
    <source>
        <strain evidence="3 4">JCM 23209</strain>
    </source>
</reference>
<dbReference type="Pfam" id="PF03781">
    <property type="entry name" value="FGE-sulfatase"/>
    <property type="match status" value="1"/>
</dbReference>
<feature type="chain" id="PRO_5043847023" evidence="1">
    <location>
        <begin position="26"/>
        <end position="335"/>
    </location>
</feature>
<dbReference type="InterPro" id="IPR042095">
    <property type="entry name" value="SUMF_sf"/>
</dbReference>
<dbReference type="Proteomes" id="UP001403385">
    <property type="component" value="Unassembled WGS sequence"/>
</dbReference>
<dbReference type="PANTHER" id="PTHR23150">
    <property type="entry name" value="SULFATASE MODIFYING FACTOR 1, 2"/>
    <property type="match status" value="1"/>
</dbReference>
<gene>
    <name evidence="3" type="ORF">AAG747_03920</name>
</gene>
<feature type="domain" description="Sulfatase-modifying factor enzyme-like" evidence="2">
    <location>
        <begin position="50"/>
        <end position="289"/>
    </location>
</feature>
<dbReference type="InterPro" id="IPR051043">
    <property type="entry name" value="Sulfatase_Mod_Factor_Kinase"/>
</dbReference>
<evidence type="ECO:0000256" key="1">
    <source>
        <dbReference type="SAM" id="SignalP"/>
    </source>
</evidence>
<evidence type="ECO:0000259" key="2">
    <source>
        <dbReference type="Pfam" id="PF03781"/>
    </source>
</evidence>
<dbReference type="AlphaFoldDB" id="A0AAW9S6Q7"/>
<feature type="signal peptide" evidence="1">
    <location>
        <begin position="1"/>
        <end position="25"/>
    </location>
</feature>
<keyword evidence="1" id="KW-0732">Signal</keyword>